<dbReference type="HOGENOM" id="CLU_2072903_0_0_1"/>
<dbReference type="InterPro" id="IPR057684">
    <property type="entry name" value="DUF7924"/>
</dbReference>
<name>W9X012_9EURO</name>
<accession>W9X012</accession>
<reference evidence="2 3" key="1">
    <citation type="submission" date="2013-03" db="EMBL/GenBank/DDBJ databases">
        <title>The Genome Sequence of Cladophialophora psammophila CBS 110553.</title>
        <authorList>
            <consortium name="The Broad Institute Genomics Platform"/>
            <person name="Cuomo C."/>
            <person name="de Hoog S."/>
            <person name="Gorbushina A."/>
            <person name="Walker B."/>
            <person name="Young S.K."/>
            <person name="Zeng Q."/>
            <person name="Gargeya S."/>
            <person name="Fitzgerald M."/>
            <person name="Haas B."/>
            <person name="Abouelleil A."/>
            <person name="Allen A.W."/>
            <person name="Alvarado L."/>
            <person name="Arachchi H.M."/>
            <person name="Berlin A.M."/>
            <person name="Chapman S.B."/>
            <person name="Gainer-Dewar J."/>
            <person name="Goldberg J."/>
            <person name="Griggs A."/>
            <person name="Gujja S."/>
            <person name="Hansen M."/>
            <person name="Howarth C."/>
            <person name="Imamovic A."/>
            <person name="Ireland A."/>
            <person name="Larimer J."/>
            <person name="McCowan C."/>
            <person name="Murphy C."/>
            <person name="Pearson M."/>
            <person name="Poon T.W."/>
            <person name="Priest M."/>
            <person name="Roberts A."/>
            <person name="Saif S."/>
            <person name="Shea T."/>
            <person name="Sisk P."/>
            <person name="Sykes S."/>
            <person name="Wortman J."/>
            <person name="Nusbaum C."/>
            <person name="Birren B."/>
        </authorList>
    </citation>
    <scope>NUCLEOTIDE SEQUENCE [LARGE SCALE GENOMIC DNA]</scope>
    <source>
        <strain evidence="2 3">CBS 110553</strain>
    </source>
</reference>
<dbReference type="Proteomes" id="UP000019471">
    <property type="component" value="Unassembled WGS sequence"/>
</dbReference>
<dbReference type="Pfam" id="PF25545">
    <property type="entry name" value="DUF7924"/>
    <property type="match status" value="1"/>
</dbReference>
<organism evidence="2 3">
    <name type="scientific">Cladophialophora psammophila CBS 110553</name>
    <dbReference type="NCBI Taxonomy" id="1182543"/>
    <lineage>
        <taxon>Eukaryota</taxon>
        <taxon>Fungi</taxon>
        <taxon>Dikarya</taxon>
        <taxon>Ascomycota</taxon>
        <taxon>Pezizomycotina</taxon>
        <taxon>Eurotiomycetes</taxon>
        <taxon>Chaetothyriomycetidae</taxon>
        <taxon>Chaetothyriales</taxon>
        <taxon>Herpotrichiellaceae</taxon>
        <taxon>Cladophialophora</taxon>
    </lineage>
</organism>
<evidence type="ECO:0000313" key="2">
    <source>
        <dbReference type="EMBL" id="EXJ70261.1"/>
    </source>
</evidence>
<dbReference type="PANTHER" id="PTHR42470:SF2">
    <property type="match status" value="1"/>
</dbReference>
<evidence type="ECO:0000259" key="1">
    <source>
        <dbReference type="Pfam" id="PF25545"/>
    </source>
</evidence>
<protein>
    <recommendedName>
        <fullName evidence="1">DUF7924 domain-containing protein</fullName>
    </recommendedName>
</protein>
<sequence length="118" mass="13668">MCEVKCGAAALDVADRQNVHSMTLAARAVVELFRLVRRERESLTVRSLPFWISYDHESVRIYGHYPIIEAAKTTFYRYLIHNLASRARRQGQVHSVQIHEKHLSDVDADSLHEALLRR</sequence>
<comment type="caution">
    <text evidence="2">The sequence shown here is derived from an EMBL/GenBank/DDBJ whole genome shotgun (WGS) entry which is preliminary data.</text>
</comment>
<dbReference type="GeneID" id="19191040"/>
<gene>
    <name evidence="2" type="ORF">A1O5_06329</name>
</gene>
<feature type="domain" description="DUF7924" evidence="1">
    <location>
        <begin position="2"/>
        <end position="90"/>
    </location>
</feature>
<dbReference type="OrthoDB" id="5400850at2759"/>
<dbReference type="AlphaFoldDB" id="W9X012"/>
<keyword evidence="3" id="KW-1185">Reference proteome</keyword>
<proteinExistence type="predicted"/>
<dbReference type="PANTHER" id="PTHR42470">
    <property type="entry name" value="VAST DOMAIN-CONTAINING PROTEIN"/>
    <property type="match status" value="1"/>
</dbReference>
<dbReference type="RefSeq" id="XP_007745113.1">
    <property type="nucleotide sequence ID" value="XM_007746923.1"/>
</dbReference>
<evidence type="ECO:0000313" key="3">
    <source>
        <dbReference type="Proteomes" id="UP000019471"/>
    </source>
</evidence>
<dbReference type="EMBL" id="AMGX01000009">
    <property type="protein sequence ID" value="EXJ70261.1"/>
    <property type="molecule type" value="Genomic_DNA"/>
</dbReference>
<dbReference type="STRING" id="1182543.W9X012"/>